<dbReference type="AlphaFoldDB" id="A0A6L2NB48"/>
<accession>A0A6L2NB48</accession>
<reference evidence="2" key="1">
    <citation type="journal article" date="2019" name="Sci. Rep.">
        <title>Draft genome of Tanacetum cinerariifolium, the natural source of mosquito coil.</title>
        <authorList>
            <person name="Yamashiro T."/>
            <person name="Shiraishi A."/>
            <person name="Satake H."/>
            <person name="Nakayama K."/>
        </authorList>
    </citation>
    <scope>NUCLEOTIDE SEQUENCE</scope>
</reference>
<proteinExistence type="predicted"/>
<comment type="caution">
    <text evidence="2">The sequence shown here is derived from an EMBL/GenBank/DDBJ whole genome shotgun (WGS) entry which is preliminary data.</text>
</comment>
<feature type="region of interest" description="Disordered" evidence="1">
    <location>
        <begin position="85"/>
        <end position="105"/>
    </location>
</feature>
<gene>
    <name evidence="2" type="ORF">Tci_055389</name>
</gene>
<dbReference type="PANTHER" id="PTHR33325">
    <property type="entry name" value="ZINC FINGER, CCHC-TYPE-RELATED"/>
    <property type="match status" value="1"/>
</dbReference>
<dbReference type="GO" id="GO:0003676">
    <property type="term" value="F:nucleic acid binding"/>
    <property type="evidence" value="ECO:0007669"/>
    <property type="project" value="InterPro"/>
</dbReference>
<dbReference type="EMBL" id="BKCJ010008678">
    <property type="protein sequence ID" value="GEU83411.1"/>
    <property type="molecule type" value="Genomic_DNA"/>
</dbReference>
<dbReference type="InterPro" id="IPR036875">
    <property type="entry name" value="Znf_CCHC_sf"/>
</dbReference>
<evidence type="ECO:0000313" key="2">
    <source>
        <dbReference type="EMBL" id="GEU83411.1"/>
    </source>
</evidence>
<name>A0A6L2NB48_TANCI</name>
<evidence type="ECO:0000256" key="1">
    <source>
        <dbReference type="SAM" id="MobiDB-lite"/>
    </source>
</evidence>
<sequence length="185" mass="21025">MFRITSQLTLCGEKITDEEMLEKTIYTFHASNMLLQQQYHERGFKNYCDLISCLLVAEQKNELLIKNHETRATGTAPFHEANVKTFNNQNGGRGRGHGSDRGRGRGRGFGRGIYHGVQFKNTSGHNKWQYKGNMIKNDGDGKAKGAIENECYRCGSINHWTRVCRTPKHLGGTLPKIPKEQRKRG</sequence>
<dbReference type="SUPFAM" id="SSF57756">
    <property type="entry name" value="Retrovirus zinc finger-like domains"/>
    <property type="match status" value="1"/>
</dbReference>
<evidence type="ECO:0008006" key="3">
    <source>
        <dbReference type="Google" id="ProtNLM"/>
    </source>
</evidence>
<dbReference type="PANTHER" id="PTHR33325:SF11">
    <property type="entry name" value="COLD SHOCK DOMAIN-CONTAINING PROTEIN 4-LIKE"/>
    <property type="match status" value="1"/>
</dbReference>
<protein>
    <recommendedName>
        <fullName evidence="3">CCHC-type domain-containing protein</fullName>
    </recommendedName>
</protein>
<organism evidence="2">
    <name type="scientific">Tanacetum cinerariifolium</name>
    <name type="common">Dalmatian daisy</name>
    <name type="synonym">Chrysanthemum cinerariifolium</name>
    <dbReference type="NCBI Taxonomy" id="118510"/>
    <lineage>
        <taxon>Eukaryota</taxon>
        <taxon>Viridiplantae</taxon>
        <taxon>Streptophyta</taxon>
        <taxon>Embryophyta</taxon>
        <taxon>Tracheophyta</taxon>
        <taxon>Spermatophyta</taxon>
        <taxon>Magnoliopsida</taxon>
        <taxon>eudicotyledons</taxon>
        <taxon>Gunneridae</taxon>
        <taxon>Pentapetalae</taxon>
        <taxon>asterids</taxon>
        <taxon>campanulids</taxon>
        <taxon>Asterales</taxon>
        <taxon>Asteraceae</taxon>
        <taxon>Asteroideae</taxon>
        <taxon>Anthemideae</taxon>
        <taxon>Anthemidinae</taxon>
        <taxon>Tanacetum</taxon>
    </lineage>
</organism>
<dbReference type="GO" id="GO:0008270">
    <property type="term" value="F:zinc ion binding"/>
    <property type="evidence" value="ECO:0007669"/>
    <property type="project" value="InterPro"/>
</dbReference>